<feature type="transmembrane region" description="Helical" evidence="1">
    <location>
        <begin position="73"/>
        <end position="93"/>
    </location>
</feature>
<reference evidence="2 3" key="1">
    <citation type="submission" date="2020-08" db="EMBL/GenBank/DDBJ databases">
        <title>Genome sequence of Nocardioides mesophilus KACC 16243T.</title>
        <authorList>
            <person name="Hyun D.-W."/>
            <person name="Bae J.-W."/>
        </authorList>
    </citation>
    <scope>NUCLEOTIDE SEQUENCE [LARGE SCALE GENOMIC DNA]</scope>
    <source>
        <strain evidence="2 3">KACC 16243</strain>
    </source>
</reference>
<dbReference type="RefSeq" id="WP_187579806.1">
    <property type="nucleotide sequence ID" value="NZ_CP060713.1"/>
</dbReference>
<sequence>MSHTRFSPASLAHLTHPGHSLNGDEGARQAFVLLRTVFTVAPILFGLDKFFGLMTDWEAYLAPWINDLVPGTAHQAMLAIGVVEIVAGVLVALRPAIGGYVVAAWLLGIIVDLVSTGEYYDIALRDFGLLVGALALARLATTYDRHGVDRTAR</sequence>
<keyword evidence="1" id="KW-0472">Membrane</keyword>
<evidence type="ECO:0000256" key="1">
    <source>
        <dbReference type="SAM" id="Phobius"/>
    </source>
</evidence>
<feature type="transmembrane region" description="Helical" evidence="1">
    <location>
        <begin position="100"/>
        <end position="116"/>
    </location>
</feature>
<keyword evidence="3" id="KW-1185">Reference proteome</keyword>
<evidence type="ECO:0000313" key="3">
    <source>
        <dbReference type="Proteomes" id="UP000515947"/>
    </source>
</evidence>
<organism evidence="2 3">
    <name type="scientific">Nocardioides mesophilus</name>
    <dbReference type="NCBI Taxonomy" id="433659"/>
    <lineage>
        <taxon>Bacteria</taxon>
        <taxon>Bacillati</taxon>
        <taxon>Actinomycetota</taxon>
        <taxon>Actinomycetes</taxon>
        <taxon>Propionibacteriales</taxon>
        <taxon>Nocardioidaceae</taxon>
        <taxon>Nocardioides</taxon>
    </lineage>
</organism>
<feature type="transmembrane region" description="Helical" evidence="1">
    <location>
        <begin position="32"/>
        <end position="53"/>
    </location>
</feature>
<dbReference type="KEGG" id="nmes:H9L09_06155"/>
<proteinExistence type="predicted"/>
<evidence type="ECO:0000313" key="2">
    <source>
        <dbReference type="EMBL" id="QNN53962.1"/>
    </source>
</evidence>
<dbReference type="EMBL" id="CP060713">
    <property type="protein sequence ID" value="QNN53962.1"/>
    <property type="molecule type" value="Genomic_DNA"/>
</dbReference>
<protein>
    <recommendedName>
        <fullName evidence="4">DoxX family membrane protein</fullName>
    </recommendedName>
</protein>
<keyword evidence="1" id="KW-1133">Transmembrane helix</keyword>
<gene>
    <name evidence="2" type="ORF">H9L09_06155</name>
</gene>
<accession>A0A7G9RED7</accession>
<evidence type="ECO:0008006" key="4">
    <source>
        <dbReference type="Google" id="ProtNLM"/>
    </source>
</evidence>
<name>A0A7G9RED7_9ACTN</name>
<keyword evidence="1" id="KW-0812">Transmembrane</keyword>
<dbReference type="Proteomes" id="UP000515947">
    <property type="component" value="Chromosome"/>
</dbReference>
<dbReference type="AlphaFoldDB" id="A0A7G9RED7"/>